<name>A0A7H0Y245_9BACL</name>
<organism evidence="1 2">
    <name type="scientific">Paenibacillus peoriae</name>
    <dbReference type="NCBI Taxonomy" id="59893"/>
    <lineage>
        <taxon>Bacteria</taxon>
        <taxon>Bacillati</taxon>
        <taxon>Bacillota</taxon>
        <taxon>Bacilli</taxon>
        <taxon>Bacillales</taxon>
        <taxon>Paenibacillaceae</taxon>
        <taxon>Paenibacillus</taxon>
    </lineage>
</organism>
<gene>
    <name evidence="1" type="ORF">IAQ67_14645</name>
</gene>
<evidence type="ECO:0000313" key="2">
    <source>
        <dbReference type="Proteomes" id="UP000516384"/>
    </source>
</evidence>
<sequence length="109" mass="12545">MAIKRVGKNINLETLIQHGFSFGLAEWVRAKVGKQFEECNRYVVTCETDQMDILSAVLYFNESCSTLIGIDEVVVDSKNHYLKFDFETTPVWSRLQQALKAYEMVLKCT</sequence>
<dbReference type="AlphaFoldDB" id="A0A7H0Y245"/>
<dbReference type="EMBL" id="CP061172">
    <property type="protein sequence ID" value="QNR65153.1"/>
    <property type="molecule type" value="Genomic_DNA"/>
</dbReference>
<reference evidence="1 2" key="1">
    <citation type="submission" date="2020-09" db="EMBL/GenBank/DDBJ databases">
        <title>Characterization of Paenibacillus peoriae strain ZF390 with broad-spectrum antimicrobial activity as a potential biocontrol agent.</title>
        <authorList>
            <person name="Li L."/>
            <person name="Zhao Y."/>
            <person name="Li B."/>
            <person name="Xie X."/>
        </authorList>
    </citation>
    <scope>NUCLEOTIDE SEQUENCE [LARGE SCALE GENOMIC DNA]</scope>
    <source>
        <strain evidence="1 2">ZF390</strain>
    </source>
</reference>
<protein>
    <submittedName>
        <fullName evidence="1">Uncharacterized protein</fullName>
    </submittedName>
</protein>
<dbReference type="RefSeq" id="WP_190297062.1">
    <property type="nucleotide sequence ID" value="NZ_CP061172.1"/>
</dbReference>
<proteinExistence type="predicted"/>
<evidence type="ECO:0000313" key="1">
    <source>
        <dbReference type="EMBL" id="QNR65153.1"/>
    </source>
</evidence>
<dbReference type="Proteomes" id="UP000516384">
    <property type="component" value="Chromosome"/>
</dbReference>
<accession>A0A7H0Y245</accession>